<evidence type="ECO:0000313" key="4">
    <source>
        <dbReference type="EMBL" id="MBB3897277.1"/>
    </source>
</evidence>
<evidence type="ECO:0000313" key="5">
    <source>
        <dbReference type="Proteomes" id="UP000553193"/>
    </source>
</evidence>
<dbReference type="Pfam" id="PF00563">
    <property type="entry name" value="EAL"/>
    <property type="match status" value="1"/>
</dbReference>
<sequence>MSLSRLHIVDDDPTIREIARRVAEAAGFEALGFDAPAPFLAAAASDPPELVLLDLAIGEQDGICVLEALAKLNSRCAIIVLSGLEDRLVGSAVRIGRSLGLQMLEPLAKPFQLHDLRARLTAAAAMVLPIRESDVQDALASHQLVPRYQPKVRLSDGAPVGCEALVRWQHPSRGLLAPSHFLPLVEAGPSITPLTYQMIERAMTDLASWRQRHPGLSVAVNVSARSLDDPEFADRVWDILARTGADPSSLTLEITETAAMADTAAVAAMLTRLRIRKVNLSLDDFGTGFSSLVELHRMPFSELKVDRAFVGTMETDRDARVIVKAIIGLAHTLGLTTVAEGVETEGAMDMLREMGCDVAQGYGIGRPMTAEAFQEWLDARAGIVAPPLARVG</sequence>
<dbReference type="SMART" id="SM00052">
    <property type="entry name" value="EAL"/>
    <property type="match status" value="1"/>
</dbReference>
<feature type="domain" description="Response regulatory" evidence="2">
    <location>
        <begin position="5"/>
        <end position="124"/>
    </location>
</feature>
<evidence type="ECO:0000256" key="1">
    <source>
        <dbReference type="PROSITE-ProRule" id="PRU00169"/>
    </source>
</evidence>
<dbReference type="PANTHER" id="PTHR33121:SF79">
    <property type="entry name" value="CYCLIC DI-GMP PHOSPHODIESTERASE PDED-RELATED"/>
    <property type="match status" value="1"/>
</dbReference>
<organism evidence="4 5">
    <name type="scientific">Roseococcus suduntuyensis</name>
    <dbReference type="NCBI Taxonomy" id="455361"/>
    <lineage>
        <taxon>Bacteria</taxon>
        <taxon>Pseudomonadati</taxon>
        <taxon>Pseudomonadota</taxon>
        <taxon>Alphaproteobacteria</taxon>
        <taxon>Acetobacterales</taxon>
        <taxon>Roseomonadaceae</taxon>
        <taxon>Roseococcus</taxon>
    </lineage>
</organism>
<dbReference type="PROSITE" id="PS50110">
    <property type="entry name" value="RESPONSE_REGULATORY"/>
    <property type="match status" value="1"/>
</dbReference>
<dbReference type="SUPFAM" id="SSF141868">
    <property type="entry name" value="EAL domain-like"/>
    <property type="match status" value="1"/>
</dbReference>
<dbReference type="GO" id="GO:0071111">
    <property type="term" value="F:cyclic-guanylate-specific phosphodiesterase activity"/>
    <property type="evidence" value="ECO:0007669"/>
    <property type="project" value="InterPro"/>
</dbReference>
<dbReference type="Proteomes" id="UP000553193">
    <property type="component" value="Unassembled WGS sequence"/>
</dbReference>
<dbReference type="InterPro" id="IPR011006">
    <property type="entry name" value="CheY-like_superfamily"/>
</dbReference>
<proteinExistence type="predicted"/>
<gene>
    <name evidence="4" type="ORF">GGQ83_000703</name>
</gene>
<dbReference type="SMART" id="SM00448">
    <property type="entry name" value="REC"/>
    <property type="match status" value="1"/>
</dbReference>
<dbReference type="CDD" id="cd01948">
    <property type="entry name" value="EAL"/>
    <property type="match status" value="1"/>
</dbReference>
<evidence type="ECO:0000259" key="3">
    <source>
        <dbReference type="PROSITE" id="PS50883"/>
    </source>
</evidence>
<dbReference type="PANTHER" id="PTHR33121">
    <property type="entry name" value="CYCLIC DI-GMP PHOSPHODIESTERASE PDEF"/>
    <property type="match status" value="1"/>
</dbReference>
<dbReference type="Gene3D" id="3.20.20.450">
    <property type="entry name" value="EAL domain"/>
    <property type="match status" value="1"/>
</dbReference>
<reference evidence="4 5" key="1">
    <citation type="submission" date="2020-08" db="EMBL/GenBank/DDBJ databases">
        <title>Genomic Encyclopedia of Type Strains, Phase IV (KMG-IV): sequencing the most valuable type-strain genomes for metagenomic binning, comparative biology and taxonomic classification.</title>
        <authorList>
            <person name="Goeker M."/>
        </authorList>
    </citation>
    <scope>NUCLEOTIDE SEQUENCE [LARGE SCALE GENOMIC DNA]</scope>
    <source>
        <strain evidence="4 5">DSM 19979</strain>
    </source>
</reference>
<keyword evidence="5" id="KW-1185">Reference proteome</keyword>
<dbReference type="GO" id="GO:0000160">
    <property type="term" value="P:phosphorelay signal transduction system"/>
    <property type="evidence" value="ECO:0007669"/>
    <property type="project" value="InterPro"/>
</dbReference>
<dbReference type="InterPro" id="IPR035919">
    <property type="entry name" value="EAL_sf"/>
</dbReference>
<dbReference type="RefSeq" id="WP_184382205.1">
    <property type="nucleotide sequence ID" value="NZ_JACIDJ010000001.1"/>
</dbReference>
<dbReference type="InterPro" id="IPR050706">
    <property type="entry name" value="Cyclic-di-GMP_PDE-like"/>
</dbReference>
<keyword evidence="1" id="KW-0597">Phosphoprotein</keyword>
<dbReference type="InterPro" id="IPR001633">
    <property type="entry name" value="EAL_dom"/>
</dbReference>
<feature type="domain" description="EAL" evidence="3">
    <location>
        <begin position="128"/>
        <end position="381"/>
    </location>
</feature>
<dbReference type="Pfam" id="PF00072">
    <property type="entry name" value="Response_reg"/>
    <property type="match status" value="1"/>
</dbReference>
<dbReference type="PROSITE" id="PS50883">
    <property type="entry name" value="EAL"/>
    <property type="match status" value="1"/>
</dbReference>
<comment type="caution">
    <text evidence="4">The sequence shown here is derived from an EMBL/GenBank/DDBJ whole genome shotgun (WGS) entry which is preliminary data.</text>
</comment>
<accession>A0A840A851</accession>
<dbReference type="AlphaFoldDB" id="A0A840A851"/>
<dbReference type="InterPro" id="IPR001789">
    <property type="entry name" value="Sig_transdc_resp-reg_receiver"/>
</dbReference>
<dbReference type="SUPFAM" id="SSF52172">
    <property type="entry name" value="CheY-like"/>
    <property type="match status" value="1"/>
</dbReference>
<evidence type="ECO:0000259" key="2">
    <source>
        <dbReference type="PROSITE" id="PS50110"/>
    </source>
</evidence>
<dbReference type="EMBL" id="JACIDJ010000001">
    <property type="protein sequence ID" value="MBB3897277.1"/>
    <property type="molecule type" value="Genomic_DNA"/>
</dbReference>
<dbReference type="Gene3D" id="3.40.50.2300">
    <property type="match status" value="1"/>
</dbReference>
<name>A0A840A851_9PROT</name>
<feature type="modified residue" description="4-aspartylphosphate" evidence="1">
    <location>
        <position position="54"/>
    </location>
</feature>
<protein>
    <submittedName>
        <fullName evidence="4">EAL domain-containing protein (Putative c-di-GMP-specific phosphodiesterase class I)/ActR/RegA family two-component response regulator</fullName>
    </submittedName>
</protein>